<keyword evidence="4" id="KW-1185">Reference proteome</keyword>
<dbReference type="RefSeq" id="WP_136353557.1">
    <property type="nucleotide sequence ID" value="NZ_SSNY01000001.1"/>
</dbReference>
<dbReference type="SMART" id="SM00318">
    <property type="entry name" value="SNc"/>
    <property type="match status" value="1"/>
</dbReference>
<dbReference type="PANTHER" id="PTHR12302">
    <property type="entry name" value="EBNA2 BINDING PROTEIN P100"/>
    <property type="match status" value="1"/>
</dbReference>
<organism evidence="3 4">
    <name type="scientific">Ollibium composti</name>
    <dbReference type="NCBI Taxonomy" id="2675109"/>
    <lineage>
        <taxon>Bacteria</taxon>
        <taxon>Pseudomonadati</taxon>
        <taxon>Pseudomonadota</taxon>
        <taxon>Alphaproteobacteria</taxon>
        <taxon>Hyphomicrobiales</taxon>
        <taxon>Phyllobacteriaceae</taxon>
        <taxon>Ollibium</taxon>
    </lineage>
</organism>
<dbReference type="Proteomes" id="UP000306441">
    <property type="component" value="Unassembled WGS sequence"/>
</dbReference>
<dbReference type="InterPro" id="IPR016071">
    <property type="entry name" value="Staphylococal_nuclease_OB-fold"/>
</dbReference>
<evidence type="ECO:0000313" key="3">
    <source>
        <dbReference type="EMBL" id="THF59903.1"/>
    </source>
</evidence>
<dbReference type="SUPFAM" id="SSF50199">
    <property type="entry name" value="Staphylococcal nuclease"/>
    <property type="match status" value="1"/>
</dbReference>
<gene>
    <name evidence="3" type="ORF">E6C48_02310</name>
</gene>
<keyword evidence="1" id="KW-0472">Membrane</keyword>
<name>A0ABY2QCT7_9HYPH</name>
<dbReference type="PROSITE" id="PS50830">
    <property type="entry name" value="TNASE_3"/>
    <property type="match status" value="1"/>
</dbReference>
<keyword evidence="1" id="KW-1133">Transmembrane helix</keyword>
<dbReference type="Pfam" id="PF00565">
    <property type="entry name" value="SNase"/>
    <property type="match status" value="1"/>
</dbReference>
<dbReference type="InterPro" id="IPR035437">
    <property type="entry name" value="SNase_OB-fold_sf"/>
</dbReference>
<evidence type="ECO:0000259" key="2">
    <source>
        <dbReference type="PROSITE" id="PS50830"/>
    </source>
</evidence>
<feature type="transmembrane region" description="Helical" evidence="1">
    <location>
        <begin position="24"/>
        <end position="44"/>
    </location>
</feature>
<feature type="domain" description="TNase-like" evidence="2">
    <location>
        <begin position="49"/>
        <end position="168"/>
    </location>
</feature>
<evidence type="ECO:0000256" key="1">
    <source>
        <dbReference type="SAM" id="Phobius"/>
    </source>
</evidence>
<dbReference type="PANTHER" id="PTHR12302:SF26">
    <property type="entry name" value="BLR1266 PROTEIN"/>
    <property type="match status" value="1"/>
</dbReference>
<sequence length="205" mass="23193">MSGWSPRRRYGERGRRPRSLWRRLFDYALTVAIFALLALVAARLDRLNTRSEQGIAVINDGDSLTLGSVRVRLRGIDAPEYTQTCTRDGADYACGRMARQALATLIGRRKVDCSGWQKDRYGRLLGDCKAGDVDLNRGQVEAGWAVAYGGFEREEATARSARRGIWAGSFVQPQEWRRTHRAEPEPRHDPLGGIVNGLRELFRFR</sequence>
<evidence type="ECO:0000313" key="4">
    <source>
        <dbReference type="Proteomes" id="UP000306441"/>
    </source>
</evidence>
<dbReference type="EMBL" id="SSNY01000001">
    <property type="protein sequence ID" value="THF59903.1"/>
    <property type="molecule type" value="Genomic_DNA"/>
</dbReference>
<reference evidence="3 4" key="1">
    <citation type="submission" date="2019-04" db="EMBL/GenBank/DDBJ databases">
        <title>Mesorhizobium composti sp. nov., isolated from compost.</title>
        <authorList>
            <person name="Lin S.-Y."/>
            <person name="Hameed A."/>
            <person name="Hsieh Y.-T."/>
            <person name="Young C.-C."/>
        </authorList>
    </citation>
    <scope>NUCLEOTIDE SEQUENCE [LARGE SCALE GENOMIC DNA]</scope>
    <source>
        <strain evidence="3 4">CC-YTH430</strain>
    </source>
</reference>
<comment type="caution">
    <text evidence="3">The sequence shown here is derived from an EMBL/GenBank/DDBJ whole genome shotgun (WGS) entry which is preliminary data.</text>
</comment>
<dbReference type="Gene3D" id="2.40.50.90">
    <property type="match status" value="1"/>
</dbReference>
<keyword evidence="1" id="KW-0812">Transmembrane</keyword>
<accession>A0ABY2QCT7</accession>
<proteinExistence type="predicted"/>
<protein>
    <submittedName>
        <fullName evidence="3">Thermonuclease family protein</fullName>
    </submittedName>
</protein>